<keyword evidence="1" id="KW-0472">Membrane</keyword>
<proteinExistence type="predicted"/>
<feature type="transmembrane region" description="Helical" evidence="1">
    <location>
        <begin position="91"/>
        <end position="116"/>
    </location>
</feature>
<feature type="transmembrane region" description="Helical" evidence="1">
    <location>
        <begin position="229"/>
        <end position="251"/>
    </location>
</feature>
<dbReference type="EnsemblMetazoa" id="Aqu2.1.13982_001">
    <property type="protein sequence ID" value="Aqu2.1.13982_001"/>
    <property type="gene ID" value="Aqu2.1.13982"/>
</dbReference>
<keyword evidence="1" id="KW-0812">Transmembrane</keyword>
<feature type="transmembrane region" description="Helical" evidence="1">
    <location>
        <begin position="128"/>
        <end position="149"/>
    </location>
</feature>
<reference evidence="2" key="1">
    <citation type="submission" date="2017-05" db="UniProtKB">
        <authorList>
            <consortium name="EnsemblMetazoa"/>
        </authorList>
    </citation>
    <scope>IDENTIFICATION</scope>
</reference>
<feature type="transmembrane region" description="Helical" evidence="1">
    <location>
        <begin position="59"/>
        <end position="79"/>
    </location>
</feature>
<protein>
    <recommendedName>
        <fullName evidence="3">G-protein coupled receptors family 1 profile domain-containing protein</fullName>
    </recommendedName>
</protein>
<organism evidence="2">
    <name type="scientific">Amphimedon queenslandica</name>
    <name type="common">Sponge</name>
    <dbReference type="NCBI Taxonomy" id="400682"/>
    <lineage>
        <taxon>Eukaryota</taxon>
        <taxon>Metazoa</taxon>
        <taxon>Porifera</taxon>
        <taxon>Demospongiae</taxon>
        <taxon>Heteroscleromorpha</taxon>
        <taxon>Haplosclerida</taxon>
        <taxon>Niphatidae</taxon>
        <taxon>Amphimedon</taxon>
    </lineage>
</organism>
<feature type="transmembrane region" description="Helical" evidence="1">
    <location>
        <begin position="28"/>
        <end position="47"/>
    </location>
</feature>
<feature type="transmembrane region" description="Helical" evidence="1">
    <location>
        <begin position="169"/>
        <end position="199"/>
    </location>
</feature>
<name>A0A1X7TH79_AMPQE</name>
<keyword evidence="1" id="KW-1133">Transmembrane helix</keyword>
<evidence type="ECO:0000256" key="1">
    <source>
        <dbReference type="SAM" id="Phobius"/>
    </source>
</evidence>
<sequence>MDNDSNSSSYSKLCDDWEIVDAVTIMEGVSGGLGAITCTVALAFAIVSRFYKDIVQRLILYKLVTMLVYSLSEIVSFRYDNDSEIYKATTLVIPNIVYCVNLVLTFWLTVILYLCIVHLKELKNFKKLEPIAIITSFVPLVIAGSIPFIKYDDCSETLHVQFSEDGRNYYQLYIIAYGTAGILYFIISVLVVIILIAAIRRSRVSHKRLDESLLLASFSNRWKILSKQLLPLVVYPIVNTVMAVIFFPLIVHYYTAKTSIGSIFYALISTSGIVTGCIVMLHLLILKWNKKQKERKRRKEREIAGAFCIVPNSYTDKFTRETVASTDAGTTYQFTRTSSFNDEETTTIN</sequence>
<accession>A0A1X7TH79</accession>
<evidence type="ECO:0008006" key="3">
    <source>
        <dbReference type="Google" id="ProtNLM"/>
    </source>
</evidence>
<dbReference type="InParanoid" id="A0A1X7TH79"/>
<dbReference type="AlphaFoldDB" id="A0A1X7TH79"/>
<evidence type="ECO:0000313" key="2">
    <source>
        <dbReference type="EnsemblMetazoa" id="Aqu2.1.13982_001"/>
    </source>
</evidence>
<feature type="transmembrane region" description="Helical" evidence="1">
    <location>
        <begin position="263"/>
        <end position="286"/>
    </location>
</feature>